<dbReference type="PANTHER" id="PTHR11645:SF49">
    <property type="entry name" value="PYRROLINE-5-CARBOXYLATE REDUCTASE 1"/>
    <property type="match status" value="1"/>
</dbReference>
<dbReference type="PANTHER" id="PTHR11645">
    <property type="entry name" value="PYRROLINE-5-CARBOXYLATE REDUCTASE"/>
    <property type="match status" value="1"/>
</dbReference>
<evidence type="ECO:0000313" key="8">
    <source>
        <dbReference type="Proteomes" id="UP001179280"/>
    </source>
</evidence>
<dbReference type="EC" id="1.5.1.2" evidence="2 3"/>
<dbReference type="InterPro" id="IPR008927">
    <property type="entry name" value="6-PGluconate_DH-like_C_sf"/>
</dbReference>
<comment type="function">
    <text evidence="2">Catalyzes the reduction of 1-pyrroline-5-carboxylate (PCA) to L-proline.</text>
</comment>
<organism evidence="7 8">
    <name type="scientific">Shouchella xiaoxiensis</name>
    <dbReference type="NCBI Taxonomy" id="766895"/>
    <lineage>
        <taxon>Bacteria</taxon>
        <taxon>Bacillati</taxon>
        <taxon>Bacillota</taxon>
        <taxon>Bacilli</taxon>
        <taxon>Bacillales</taxon>
        <taxon>Bacillaceae</taxon>
        <taxon>Shouchella</taxon>
    </lineage>
</organism>
<keyword evidence="2 4" id="KW-0521">NADP</keyword>
<dbReference type="SUPFAM" id="SSF51735">
    <property type="entry name" value="NAD(P)-binding Rossmann-fold domains"/>
    <property type="match status" value="1"/>
</dbReference>
<keyword evidence="2 4" id="KW-0641">Proline biosynthesis</keyword>
<dbReference type="Proteomes" id="UP001179280">
    <property type="component" value="Unassembled WGS sequence"/>
</dbReference>
<dbReference type="InterPro" id="IPR029036">
    <property type="entry name" value="P5CR_dimer"/>
</dbReference>
<evidence type="ECO:0000256" key="4">
    <source>
        <dbReference type="RuleBase" id="RU003903"/>
    </source>
</evidence>
<dbReference type="InterPro" id="IPR028939">
    <property type="entry name" value="P5C_Rdtase_cat_N"/>
</dbReference>
<comment type="pathway">
    <text evidence="2 4">Amino-acid biosynthesis; L-proline biosynthesis; L-proline from L-glutamate 5-semialdehyde: step 1/1.</text>
</comment>
<sequence length="266" mass="28548">MPSILFIGAGRMAEAIFKGILQNEDSSFQPIYVANQSNQTKLQELSSIYKIQALSSWQEKLEVADVVLLAAPPSAHSRLLRELSSHVTNQLIVTVAAGIGPSELEQNLPSGTATAWIMPNTAAQASASISLYAFGSTVSDMQKELVRELVEAIGAGEEMSEEQVHELTAITGSAPAFVYEMTLQLEQLAKTHGLTDEQARNLVVSMLAGSAKMLQTGISPIELRDQVTTPGGATEAGLQSLERDQFSATISRAVIAVTEHARNKRN</sequence>
<accession>A0ABS2SPH8</accession>
<dbReference type="InterPro" id="IPR036291">
    <property type="entry name" value="NAD(P)-bd_dom_sf"/>
</dbReference>
<feature type="domain" description="Pyrroline-5-carboxylate reductase dimerisation" evidence="6">
    <location>
        <begin position="161"/>
        <end position="263"/>
    </location>
</feature>
<dbReference type="InterPro" id="IPR000304">
    <property type="entry name" value="Pyrroline-COOH_reductase"/>
</dbReference>
<feature type="domain" description="Pyrroline-5-carboxylate reductase catalytic N-terminal" evidence="5">
    <location>
        <begin position="4"/>
        <end position="98"/>
    </location>
</feature>
<evidence type="ECO:0000259" key="6">
    <source>
        <dbReference type="Pfam" id="PF14748"/>
    </source>
</evidence>
<dbReference type="InterPro" id="IPR053790">
    <property type="entry name" value="P5CR-like_CS"/>
</dbReference>
<keyword evidence="2 4" id="KW-0560">Oxidoreductase</keyword>
<reference evidence="7" key="1">
    <citation type="submission" date="2021-01" db="EMBL/GenBank/DDBJ databases">
        <title>Genomic Encyclopedia of Type Strains, Phase IV (KMG-IV): sequencing the most valuable type-strain genomes for metagenomic binning, comparative biology and taxonomic classification.</title>
        <authorList>
            <person name="Goeker M."/>
        </authorList>
    </citation>
    <scope>NUCLEOTIDE SEQUENCE</scope>
    <source>
        <strain evidence="7">DSM 21943</strain>
    </source>
</reference>
<keyword evidence="2 4" id="KW-0028">Amino-acid biosynthesis</keyword>
<dbReference type="Gene3D" id="1.10.3730.10">
    <property type="entry name" value="ProC C-terminal domain-like"/>
    <property type="match status" value="1"/>
</dbReference>
<dbReference type="PROSITE" id="PS00521">
    <property type="entry name" value="P5CR"/>
    <property type="match status" value="1"/>
</dbReference>
<dbReference type="NCBIfam" id="TIGR00112">
    <property type="entry name" value="proC"/>
    <property type="match status" value="1"/>
</dbReference>
<dbReference type="PIRSF" id="PIRSF000193">
    <property type="entry name" value="Pyrrol-5-carb_rd"/>
    <property type="match status" value="1"/>
</dbReference>
<dbReference type="SUPFAM" id="SSF48179">
    <property type="entry name" value="6-phosphogluconate dehydrogenase C-terminal domain-like"/>
    <property type="match status" value="1"/>
</dbReference>
<comment type="subcellular location">
    <subcellularLocation>
        <location evidence="2">Cytoplasm</location>
    </subcellularLocation>
</comment>
<evidence type="ECO:0000313" key="7">
    <source>
        <dbReference type="EMBL" id="MBM7837418.1"/>
    </source>
</evidence>
<evidence type="ECO:0000256" key="3">
    <source>
        <dbReference type="NCBIfam" id="TIGR00112"/>
    </source>
</evidence>
<dbReference type="GO" id="GO:0004735">
    <property type="term" value="F:pyrroline-5-carboxylate reductase activity"/>
    <property type="evidence" value="ECO:0007669"/>
    <property type="project" value="UniProtKB-EC"/>
</dbReference>
<proteinExistence type="inferred from homology"/>
<evidence type="ECO:0000256" key="2">
    <source>
        <dbReference type="HAMAP-Rule" id="MF_01925"/>
    </source>
</evidence>
<comment type="catalytic activity">
    <reaction evidence="2">
        <text>L-proline + NAD(+) = (S)-1-pyrroline-5-carboxylate + NADH + 2 H(+)</text>
        <dbReference type="Rhea" id="RHEA:14105"/>
        <dbReference type="ChEBI" id="CHEBI:15378"/>
        <dbReference type="ChEBI" id="CHEBI:17388"/>
        <dbReference type="ChEBI" id="CHEBI:57540"/>
        <dbReference type="ChEBI" id="CHEBI:57945"/>
        <dbReference type="ChEBI" id="CHEBI:60039"/>
        <dbReference type="EC" id="1.5.1.2"/>
    </reaction>
</comment>
<gene>
    <name evidence="2" type="primary">proC</name>
    <name evidence="7" type="ORF">JOC54_000649</name>
</gene>
<dbReference type="EMBL" id="JAFBCV010000001">
    <property type="protein sequence ID" value="MBM7837418.1"/>
    <property type="molecule type" value="Genomic_DNA"/>
</dbReference>
<keyword evidence="2" id="KW-0963">Cytoplasm</keyword>
<dbReference type="Pfam" id="PF14748">
    <property type="entry name" value="P5CR_dimer"/>
    <property type="match status" value="1"/>
</dbReference>
<dbReference type="Gene3D" id="3.40.50.720">
    <property type="entry name" value="NAD(P)-binding Rossmann-like Domain"/>
    <property type="match status" value="1"/>
</dbReference>
<comment type="similarity">
    <text evidence="1 2 4">Belongs to the pyrroline-5-carboxylate reductase family.</text>
</comment>
<comment type="caution">
    <text evidence="7">The sequence shown here is derived from an EMBL/GenBank/DDBJ whole genome shotgun (WGS) entry which is preliminary data.</text>
</comment>
<dbReference type="Pfam" id="PF03807">
    <property type="entry name" value="F420_oxidored"/>
    <property type="match status" value="1"/>
</dbReference>
<protein>
    <recommendedName>
        <fullName evidence="2 3">Pyrroline-5-carboxylate reductase</fullName>
        <shortName evidence="2">P5C reductase</shortName>
        <shortName evidence="2">P5CR</shortName>
        <ecNumber evidence="2 3">1.5.1.2</ecNumber>
    </recommendedName>
    <alternativeName>
        <fullName evidence="2">PCA reductase</fullName>
    </alternativeName>
</protein>
<evidence type="ECO:0000259" key="5">
    <source>
        <dbReference type="Pfam" id="PF03807"/>
    </source>
</evidence>
<dbReference type="RefSeq" id="WP_204464331.1">
    <property type="nucleotide sequence ID" value="NZ_JAFBCV010000001.1"/>
</dbReference>
<keyword evidence="8" id="KW-1185">Reference proteome</keyword>
<comment type="catalytic activity">
    <reaction evidence="2 4">
        <text>L-proline + NADP(+) = (S)-1-pyrroline-5-carboxylate + NADPH + 2 H(+)</text>
        <dbReference type="Rhea" id="RHEA:14109"/>
        <dbReference type="ChEBI" id="CHEBI:15378"/>
        <dbReference type="ChEBI" id="CHEBI:17388"/>
        <dbReference type="ChEBI" id="CHEBI:57783"/>
        <dbReference type="ChEBI" id="CHEBI:58349"/>
        <dbReference type="ChEBI" id="CHEBI:60039"/>
        <dbReference type="EC" id="1.5.1.2"/>
    </reaction>
</comment>
<evidence type="ECO:0000256" key="1">
    <source>
        <dbReference type="ARBA" id="ARBA00005525"/>
    </source>
</evidence>
<dbReference type="HAMAP" id="MF_01925">
    <property type="entry name" value="P5C_reductase"/>
    <property type="match status" value="1"/>
</dbReference>
<name>A0ABS2SPH8_9BACI</name>